<dbReference type="InterPro" id="IPR032743">
    <property type="entry name" value="FAM47"/>
</dbReference>
<evidence type="ECO:0000313" key="3">
    <source>
        <dbReference type="Proteomes" id="UP000694385"/>
    </source>
</evidence>
<evidence type="ECO:0000256" key="1">
    <source>
        <dbReference type="ARBA" id="ARBA00005277"/>
    </source>
</evidence>
<gene>
    <name evidence="2" type="primary">LOC101605015</name>
</gene>
<reference evidence="2" key="1">
    <citation type="submission" date="2025-08" db="UniProtKB">
        <authorList>
            <consortium name="Ensembl"/>
        </authorList>
    </citation>
    <scope>IDENTIFICATION</scope>
</reference>
<sequence length="431" mass="50841">MGEDWLPWNRPWQVLKPMPLGMNSKPRFRFQSRLPSRCFAKQKQEQIKFPTFLDGRRWVFVKEGLDDFRRGFPPPCKGLITCAKKSFLPTISHKTSRLDYKKGLTTWPKNANPFSTSLAQQDRKVFVENTEAHLTPHPLALWPLEKDIPEPLFLEVLEELDPDQKMEDKWAYCESRAYYEGHQELIEPQRPTQEEEPTPPAKFPGARKYGVLPSNKPKKREIKRSIHTVYYKLVPKGVSHFCEWVETFGDMGIDEDFIVKQFDLGYQCTPTYEDTAIKKIGLIPSEFTYCRRLSRVKQIRFSLQESNFEKKILQANVYEPIKEKFRYGAWYLKPKLWKKLVDGEPLIDPKVLLEYELERLGKPDIIDDLYGIIAFKDFIVSKGYSMPSILEKLFMRKRWDFDKVSTPIPRVLKAHELIMQKKDEDYDDEND</sequence>
<proteinExistence type="inferred from homology"/>
<keyword evidence="3" id="KW-1185">Reference proteome</keyword>
<dbReference type="PANTHER" id="PTHR46449:SF1">
    <property type="entry name" value="FAMILY WITH SEQUENCE SIMILARITY 47, MEMBER A-RELATED"/>
    <property type="match status" value="1"/>
</dbReference>
<protein>
    <submittedName>
        <fullName evidence="2">Protein FAM47A-like</fullName>
    </submittedName>
</protein>
<name>A0A8C5KLB2_JACJA</name>
<dbReference type="OMA" id="SKCFAKH"/>
<dbReference type="PANTHER" id="PTHR46449">
    <property type="entry name" value="ZGC:158260"/>
    <property type="match status" value="1"/>
</dbReference>
<dbReference type="Pfam" id="PF14642">
    <property type="entry name" value="FAM47"/>
    <property type="match status" value="1"/>
</dbReference>
<comment type="similarity">
    <text evidence="1">Belongs to the FAM47 family.</text>
</comment>
<accession>A0A8C5KLB2</accession>
<evidence type="ECO:0000313" key="2">
    <source>
        <dbReference type="Ensembl" id="ENSJJAP00000010432.1"/>
    </source>
</evidence>
<dbReference type="AlphaFoldDB" id="A0A8C5KLB2"/>
<dbReference type="GeneTree" id="ENSGT00940000163515"/>
<dbReference type="Proteomes" id="UP000694385">
    <property type="component" value="Unassembled WGS sequence"/>
</dbReference>
<reference evidence="2" key="2">
    <citation type="submission" date="2025-09" db="UniProtKB">
        <authorList>
            <consortium name="Ensembl"/>
        </authorList>
    </citation>
    <scope>IDENTIFICATION</scope>
</reference>
<organism evidence="2 3">
    <name type="scientific">Jaculus jaculus</name>
    <name type="common">Lesser Egyptian jerboa</name>
    <dbReference type="NCBI Taxonomy" id="51337"/>
    <lineage>
        <taxon>Eukaryota</taxon>
        <taxon>Metazoa</taxon>
        <taxon>Chordata</taxon>
        <taxon>Craniata</taxon>
        <taxon>Vertebrata</taxon>
        <taxon>Euteleostomi</taxon>
        <taxon>Mammalia</taxon>
        <taxon>Eutheria</taxon>
        <taxon>Euarchontoglires</taxon>
        <taxon>Glires</taxon>
        <taxon>Rodentia</taxon>
        <taxon>Myomorpha</taxon>
        <taxon>Dipodoidea</taxon>
        <taxon>Dipodidae</taxon>
        <taxon>Dipodinae</taxon>
        <taxon>Jaculus</taxon>
    </lineage>
</organism>
<dbReference type="GO" id="GO:0045815">
    <property type="term" value="P:transcription initiation-coupled chromatin remodeling"/>
    <property type="evidence" value="ECO:0007669"/>
    <property type="project" value="TreeGrafter"/>
</dbReference>
<dbReference type="Ensembl" id="ENSJJAT00000016891.1">
    <property type="protein sequence ID" value="ENSJJAP00000010432.1"/>
    <property type="gene ID" value="ENSJJAG00000014031.1"/>
</dbReference>
<dbReference type="GO" id="GO:0000785">
    <property type="term" value="C:chromatin"/>
    <property type="evidence" value="ECO:0007669"/>
    <property type="project" value="TreeGrafter"/>
</dbReference>